<sequence>MRGFLSALSALGLVSGLLASAPPALAAGPPALAAGPPALAAPDQLGWPSFTGGDPVPAEPTAYDPRHMLREIYKKEKGGDSYWIDRILTRPGDDPAGPWLMTRGRALFMKEHDPAVIGFGGKVAYWESIDNRHAYTVSLGTGLREDVTGRLQMPSHWKGEYTGDGLAVTVKKFITHENVAVTTLAITNTGAAERDVPVTVESPYATSADGDRELTGVVTAKNRLTTIFPRLSGDGLKAGGGKLTGTLSIAPGATAHTKVQMGFVTEELPGSRKEYDGYKGRSPEKALRRHLQDYNAWWAENLPYIDVPDENIKKFVYYRWWLMRFNYLDADIPGNDFQFPTSVEGALGYNNAIVLTVPMFVQDLKYLRDPIYSYGPWVSAGEVSRNSKYTDNPGDPENWSNSYTQYISAAALESYQMHGGQPGVLRNLARYAEKDVYGQLDAYDSNDNGIIEYDWEAMTGNDADAVSFHYYDRANERAEGAYVYANAQAAAQAYELIGEKAKAAEMRGVADKVRNAILDLLWDDEAKVFKHRDLQTGNLIPWKESNNYFPFNVGLVPTDDPKYREALRLWADPAEYPIFPTFTANQKDKAEAAAQGKPGSNNFSQLNSTRHFTLFGRALREYASPYITPQMYKQMLYWNAWAQFVGGDVRYPDANEFWANWNPATKSIGYRSWIHHTILGSSNWTIIEDVMGLRPRSDAKVELWPVDIGWDHFTVNNLKYRNVDLTIVWDRPGDGTTHYAGVPEGYSIFVDGKRKVTLSGLAHAVWDPATGEVEGGTVVHAERAALKAPTQVALEGARIEDLFQKAGVDLRSPAPNLVTGATASHGDATGAVDGFTVNEPHWSSKGSGKPQDWLEVDLGSPRPVDDVRLYFVNDRAVGGHSEPALYTLQYLDGETWKSVPGQVREPAYPRANLNHVRFPSITTGKLRVLVTHRSGHATGLKEIQVHATGSEAPAAVNRAPYVLAVPDQTFNRPAQARLTAVVKDDGLPAAELTAAWSLVDGPGEAFFTDPAGAAGTTVTFTEAGTYTLRLTASDGALSGSATVTVTVGAPSDRVNVATYATPTASYTSPWEKVTAVNDGIDPPRSNDAANPRWGTWPQQGTQWVQLDWPAPVRVDKADVYFFDDGGGVRVPASYTIQYWDGDSFEDVTGATGYPVAVDAYNTVSFDMVTTSRLRVRLQSGQASVGLLEWKVYAVPPDATRPVHVPTPAGTLPTLPGTVETLYSDGVRGRAKVTWQPVTPDQVATGGTSFTVAGLAEGLRDPVRATVHVRASAAVTITSVAEEPVTTRAGIAPSLPPTVVATYNDGSKDSSVTVAWDAVDPSRYAAPGTFTVTGRVAGTTVPAKAVVTVE</sequence>
<dbReference type="Gene3D" id="2.60.120.260">
    <property type="entry name" value="Galactose-binding domain-like"/>
    <property type="match status" value="2"/>
</dbReference>
<dbReference type="InterPro" id="IPR008979">
    <property type="entry name" value="Galactose-bd-like_sf"/>
</dbReference>
<dbReference type="Gene3D" id="2.60.40.10">
    <property type="entry name" value="Immunoglobulins"/>
    <property type="match status" value="1"/>
</dbReference>
<dbReference type="InterPro" id="IPR008928">
    <property type="entry name" value="6-hairpin_glycosidase_sf"/>
</dbReference>
<dbReference type="CDD" id="cd00146">
    <property type="entry name" value="PKD"/>
    <property type="match status" value="1"/>
</dbReference>
<evidence type="ECO:0000259" key="2">
    <source>
        <dbReference type="PROSITE" id="PS50022"/>
    </source>
</evidence>
<proteinExistence type="predicted"/>
<protein>
    <submittedName>
        <fullName evidence="4">Ig-like domain-containing protein</fullName>
    </submittedName>
</protein>
<dbReference type="EMBL" id="BAAAVI010000002">
    <property type="protein sequence ID" value="GAA2848068.1"/>
    <property type="molecule type" value="Genomic_DNA"/>
</dbReference>
<dbReference type="Pfam" id="PF07532">
    <property type="entry name" value="Big_4"/>
    <property type="match status" value="2"/>
</dbReference>
<keyword evidence="5" id="KW-1185">Reference proteome</keyword>
<feature type="signal peptide" evidence="1">
    <location>
        <begin position="1"/>
        <end position="26"/>
    </location>
</feature>
<feature type="chain" id="PRO_5046847484" evidence="1">
    <location>
        <begin position="27"/>
        <end position="1349"/>
    </location>
</feature>
<evidence type="ECO:0000313" key="4">
    <source>
        <dbReference type="EMBL" id="GAA2848068.1"/>
    </source>
</evidence>
<dbReference type="InterPro" id="IPR054491">
    <property type="entry name" value="MGH1-like_GH"/>
</dbReference>
<keyword evidence="1" id="KW-0732">Signal</keyword>
<evidence type="ECO:0000256" key="1">
    <source>
        <dbReference type="SAM" id="SignalP"/>
    </source>
</evidence>
<dbReference type="InterPro" id="IPR000601">
    <property type="entry name" value="PKD_dom"/>
</dbReference>
<dbReference type="Pfam" id="PF22422">
    <property type="entry name" value="MGH1-like_GH"/>
    <property type="match status" value="1"/>
</dbReference>
<dbReference type="InterPro" id="IPR022409">
    <property type="entry name" value="PKD/Chitinase_dom"/>
</dbReference>
<evidence type="ECO:0000313" key="5">
    <source>
        <dbReference type="Proteomes" id="UP001500831"/>
    </source>
</evidence>
<comment type="caution">
    <text evidence="4">The sequence shown here is derived from an EMBL/GenBank/DDBJ whole genome shotgun (WGS) entry which is preliminary data.</text>
</comment>
<dbReference type="InterPro" id="IPR012341">
    <property type="entry name" value="6hp_glycosidase-like_sf"/>
</dbReference>
<accession>A0ABP6I621</accession>
<dbReference type="InterPro" id="IPR011081">
    <property type="entry name" value="Big_4"/>
</dbReference>
<dbReference type="PROSITE" id="PS50093">
    <property type="entry name" value="PKD"/>
    <property type="match status" value="1"/>
</dbReference>
<dbReference type="InterPro" id="IPR000421">
    <property type="entry name" value="FA58C"/>
</dbReference>
<name>A0ABP6I621_9ACTN</name>
<dbReference type="Proteomes" id="UP001500831">
    <property type="component" value="Unassembled WGS sequence"/>
</dbReference>
<dbReference type="InterPro" id="IPR035986">
    <property type="entry name" value="PKD_dom_sf"/>
</dbReference>
<dbReference type="SUPFAM" id="SSF49299">
    <property type="entry name" value="PKD domain"/>
    <property type="match status" value="1"/>
</dbReference>
<dbReference type="SUPFAM" id="SSF48208">
    <property type="entry name" value="Six-hairpin glycosidases"/>
    <property type="match status" value="1"/>
</dbReference>
<organism evidence="4 5">
    <name type="scientific">Streptosporangium fragile</name>
    <dbReference type="NCBI Taxonomy" id="46186"/>
    <lineage>
        <taxon>Bacteria</taxon>
        <taxon>Bacillati</taxon>
        <taxon>Actinomycetota</taxon>
        <taxon>Actinomycetes</taxon>
        <taxon>Streptosporangiales</taxon>
        <taxon>Streptosporangiaceae</taxon>
        <taxon>Streptosporangium</taxon>
    </lineage>
</organism>
<feature type="domain" description="F5/8 type C" evidence="2">
    <location>
        <begin position="842"/>
        <end position="948"/>
    </location>
</feature>
<dbReference type="Gene3D" id="1.50.10.10">
    <property type="match status" value="1"/>
</dbReference>
<dbReference type="SMART" id="SM00089">
    <property type="entry name" value="PKD"/>
    <property type="match status" value="1"/>
</dbReference>
<feature type="domain" description="PKD" evidence="3">
    <location>
        <begin position="996"/>
        <end position="1047"/>
    </location>
</feature>
<dbReference type="SUPFAM" id="SSF49785">
    <property type="entry name" value="Galactose-binding domain-like"/>
    <property type="match status" value="2"/>
</dbReference>
<gene>
    <name evidence="4" type="ORF">GCM10010517_05250</name>
</gene>
<evidence type="ECO:0000259" key="3">
    <source>
        <dbReference type="PROSITE" id="PS50093"/>
    </source>
</evidence>
<reference evidence="5" key="1">
    <citation type="journal article" date="2019" name="Int. J. Syst. Evol. Microbiol.">
        <title>The Global Catalogue of Microorganisms (GCM) 10K type strain sequencing project: providing services to taxonomists for standard genome sequencing and annotation.</title>
        <authorList>
            <consortium name="The Broad Institute Genomics Platform"/>
            <consortium name="The Broad Institute Genome Sequencing Center for Infectious Disease"/>
            <person name="Wu L."/>
            <person name="Ma J."/>
        </authorList>
    </citation>
    <scope>NUCLEOTIDE SEQUENCE [LARGE SCALE GENOMIC DNA]</scope>
    <source>
        <strain evidence="5">JCM 6242</strain>
    </source>
</reference>
<dbReference type="PROSITE" id="PS50022">
    <property type="entry name" value="FA58C_3"/>
    <property type="match status" value="1"/>
</dbReference>
<dbReference type="Pfam" id="PF00754">
    <property type="entry name" value="F5_F8_type_C"/>
    <property type="match status" value="2"/>
</dbReference>
<dbReference type="Pfam" id="PF00801">
    <property type="entry name" value="PKD"/>
    <property type="match status" value="1"/>
</dbReference>
<dbReference type="InterPro" id="IPR013783">
    <property type="entry name" value="Ig-like_fold"/>
</dbReference>